<evidence type="ECO:0000313" key="2">
    <source>
        <dbReference type="Proteomes" id="UP001469553"/>
    </source>
</evidence>
<dbReference type="Proteomes" id="UP001469553">
    <property type="component" value="Unassembled WGS sequence"/>
</dbReference>
<proteinExistence type="predicted"/>
<comment type="caution">
    <text evidence="1">The sequence shown here is derived from an EMBL/GenBank/DDBJ whole genome shotgun (WGS) entry which is preliminary data.</text>
</comment>
<protein>
    <submittedName>
        <fullName evidence="1">Uncharacterized protein</fullName>
    </submittedName>
</protein>
<sequence>MTVSCTIIHGCVLSSQIVHLQIDFTAGVISGDGESALDRLGVKEMGTACVHKSNPLQSFSRSLSDPVHWIAAECEPRGCTGQFVGFSRSFNHWFRFCQSLSSNTCQKQKSSNKTIW</sequence>
<keyword evidence="2" id="KW-1185">Reference proteome</keyword>
<gene>
    <name evidence="1" type="ORF">AMECASPLE_013145</name>
</gene>
<accession>A0ABV0ZMB6</accession>
<dbReference type="EMBL" id="JAHRIP010066682">
    <property type="protein sequence ID" value="MEQ2306932.1"/>
    <property type="molecule type" value="Genomic_DNA"/>
</dbReference>
<evidence type="ECO:0000313" key="1">
    <source>
        <dbReference type="EMBL" id="MEQ2306932.1"/>
    </source>
</evidence>
<name>A0ABV0ZMB6_9TELE</name>
<reference evidence="1 2" key="1">
    <citation type="submission" date="2021-06" db="EMBL/GenBank/DDBJ databases">
        <authorList>
            <person name="Palmer J.M."/>
        </authorList>
    </citation>
    <scope>NUCLEOTIDE SEQUENCE [LARGE SCALE GENOMIC DNA]</scope>
    <source>
        <strain evidence="1 2">AS_MEX2019</strain>
        <tissue evidence="1">Muscle</tissue>
    </source>
</reference>
<organism evidence="1 2">
    <name type="scientific">Ameca splendens</name>
    <dbReference type="NCBI Taxonomy" id="208324"/>
    <lineage>
        <taxon>Eukaryota</taxon>
        <taxon>Metazoa</taxon>
        <taxon>Chordata</taxon>
        <taxon>Craniata</taxon>
        <taxon>Vertebrata</taxon>
        <taxon>Euteleostomi</taxon>
        <taxon>Actinopterygii</taxon>
        <taxon>Neopterygii</taxon>
        <taxon>Teleostei</taxon>
        <taxon>Neoteleostei</taxon>
        <taxon>Acanthomorphata</taxon>
        <taxon>Ovalentaria</taxon>
        <taxon>Atherinomorphae</taxon>
        <taxon>Cyprinodontiformes</taxon>
        <taxon>Goodeidae</taxon>
        <taxon>Ameca</taxon>
    </lineage>
</organism>